<protein>
    <submittedName>
        <fullName evidence="2">Uncharacterized protein</fullName>
    </submittedName>
</protein>
<gene>
    <name evidence="2" type="ORF">Y900_027935</name>
</gene>
<proteinExistence type="predicted"/>
<dbReference type="EMBL" id="JALN02000002">
    <property type="protein sequence ID" value="KDE97120.1"/>
    <property type="molecule type" value="Genomic_DNA"/>
</dbReference>
<name>A0A064C9W9_9MYCO</name>
<comment type="caution">
    <text evidence="2">The sequence shown here is derived from an EMBL/GenBank/DDBJ whole genome shotgun (WGS) entry which is preliminary data.</text>
</comment>
<organism evidence="2 3">
    <name type="scientific">Mycolicibacterium aromaticivorans JS19b1 = JCM 16368</name>
    <dbReference type="NCBI Taxonomy" id="1440774"/>
    <lineage>
        <taxon>Bacteria</taxon>
        <taxon>Bacillati</taxon>
        <taxon>Actinomycetota</taxon>
        <taxon>Actinomycetes</taxon>
        <taxon>Mycobacteriales</taxon>
        <taxon>Mycobacteriaceae</taxon>
        <taxon>Mycolicibacterium</taxon>
    </lineage>
</organism>
<evidence type="ECO:0000313" key="3">
    <source>
        <dbReference type="Proteomes" id="UP000022835"/>
    </source>
</evidence>
<feature type="region of interest" description="Disordered" evidence="1">
    <location>
        <begin position="35"/>
        <end position="59"/>
    </location>
</feature>
<keyword evidence="3" id="KW-1185">Reference proteome</keyword>
<dbReference type="Proteomes" id="UP000022835">
    <property type="component" value="Unassembled WGS sequence"/>
</dbReference>
<dbReference type="STRING" id="1440774.Y900_027935"/>
<evidence type="ECO:0000256" key="1">
    <source>
        <dbReference type="SAM" id="MobiDB-lite"/>
    </source>
</evidence>
<evidence type="ECO:0000313" key="2">
    <source>
        <dbReference type="EMBL" id="KDE97120.1"/>
    </source>
</evidence>
<accession>A0A064C9W9</accession>
<dbReference type="AlphaFoldDB" id="A0A064C9W9"/>
<reference evidence="2" key="1">
    <citation type="submission" date="2014-05" db="EMBL/GenBank/DDBJ databases">
        <title>Genome sequence of Mycobacterium aromaticivorans strain JS19b1T (= DSM 45407T).</title>
        <authorList>
            <person name="Kwak Y."/>
            <person name="Park G.-S."/>
            <person name="Li Q.X."/>
            <person name="Lee S.-E."/>
            <person name="Shin J.-H."/>
        </authorList>
    </citation>
    <scope>NUCLEOTIDE SEQUENCE [LARGE SCALE GENOMIC DNA]</scope>
    <source>
        <strain evidence="2">JS19b1</strain>
    </source>
</reference>
<sequence length="59" mass="6337">MGQVTTSVRKSGGAAKRIDGNHRILALQDLQPFGYARQTGNTNPKTGPADLPTCRRRGT</sequence>